<dbReference type="GO" id="GO:0140664">
    <property type="term" value="F:ATP-dependent DNA damage sensor activity"/>
    <property type="evidence" value="ECO:0007669"/>
    <property type="project" value="InterPro"/>
</dbReference>
<dbReference type="Pfam" id="PF05188">
    <property type="entry name" value="MutS_II"/>
    <property type="match status" value="1"/>
</dbReference>
<evidence type="ECO:0000256" key="3">
    <source>
        <dbReference type="ARBA" id="ARBA00022763"/>
    </source>
</evidence>
<accession>A0AAD5Q9E6</accession>
<evidence type="ECO:0000313" key="9">
    <source>
        <dbReference type="EMBL" id="KAJ0406555.1"/>
    </source>
</evidence>
<dbReference type="GO" id="GO:0030983">
    <property type="term" value="F:mismatched DNA binding"/>
    <property type="evidence" value="ECO:0007669"/>
    <property type="project" value="InterPro"/>
</dbReference>
<feature type="region of interest" description="Disordered" evidence="6">
    <location>
        <begin position="163"/>
        <end position="185"/>
    </location>
</feature>
<dbReference type="InterPro" id="IPR007860">
    <property type="entry name" value="DNA_mmatch_repair_MutS_con_dom"/>
</dbReference>
<keyword evidence="4" id="KW-0067">ATP-binding</keyword>
<dbReference type="Gene3D" id="3.30.420.110">
    <property type="entry name" value="MutS, connector domain"/>
    <property type="match status" value="1"/>
</dbReference>
<feature type="domain" description="DNA mismatch repair proteins mutS family" evidence="8">
    <location>
        <begin position="729"/>
        <end position="936"/>
    </location>
</feature>
<dbReference type="InterPro" id="IPR000432">
    <property type="entry name" value="DNA_mismatch_repair_MutS_C"/>
</dbReference>
<reference evidence="9" key="1">
    <citation type="submission" date="2021-12" db="EMBL/GenBank/DDBJ databases">
        <title>Prjna785345.</title>
        <authorList>
            <person name="Rujirawat T."/>
            <person name="Krajaejun T."/>
        </authorList>
    </citation>
    <scope>NUCLEOTIDE SEQUENCE</scope>
    <source>
        <strain evidence="9">Pi057C3</strain>
    </source>
</reference>
<dbReference type="PANTHER" id="PTHR11361:SF148">
    <property type="entry name" value="DNA MISMATCH REPAIR PROTEIN MSH6"/>
    <property type="match status" value="1"/>
</dbReference>
<dbReference type="Pfam" id="PF05192">
    <property type="entry name" value="MutS_III"/>
    <property type="match status" value="1"/>
</dbReference>
<proteinExistence type="inferred from homology"/>
<keyword evidence="3" id="KW-0227">DNA damage</keyword>
<dbReference type="SUPFAM" id="SSF53150">
    <property type="entry name" value="DNA repair protein MutS, domain II"/>
    <property type="match status" value="1"/>
</dbReference>
<keyword evidence="5" id="KW-0238">DNA-binding</keyword>
<dbReference type="InterPro" id="IPR036187">
    <property type="entry name" value="DNA_mismatch_repair_MutS_sf"/>
</dbReference>
<sequence>MHDAASAPKARGKRRRQRHGEDVASPGASRPAKSHVRSRFFPRDSSVATAPTPALTDMERQVLALQEAYSGVLLLFECGYRMRIFEHDAEIAVRELGLRAHRPRRFLQTSVPVQRAMHHARRLVRRGHKVGIVRQLTAPSSTPVRQLLERDVVELYTRATIPAREPTAAAQGEEQESRLDDEGDADDQDERLIACIVEETATSRRLFAERTHDWSRKAQRSRPLESVRIGVVAFDVHTGESVTHEFEDDARRSQLWEVLQSLQPVELVVPAGGFSQATTQTIDSFVDAAHSRSSDVIREEKVANEAFSRDARAESCGQGAIPPLCEACFGGLQAYLRSLALDHVLLRMTLPRVRILHDQATVPRFRLPIATQMDLDLLRCAATDSKHGSLLALLDETKTPFGARRLRQWLRSPLVDVAAIRDRQSVVRFFTTVSTGRVILEDLAEHALPRSKTLERDLQQIHLGTASPQAVYRLVAALDAVRHLPVTLQSEGSMPSMLQSLVATYPSLDDVMHEIESMVEFASEADRPVDHVLRPFWSRVPDLQAEYADAVTAFEGLELKQTELLERYRDLLREPALSFVDLRVGASRDVERVLNVPRQRGSDAVVPTDWLMVNATESFVRFTSRELLVLRQQYDALKSKQSQLLSTAWRALLRCIDGLVYVSGMRVVETLAVLDALGSLATVAWQQPGYVAPEFVQGGRVLRMEDARHPVLDSAQYIATTLDLSSSESSCLLISGPNMGGKSTLLRMIGCIVILAHIGAWVPATRVTLSVFDSVHSCMLRQGSNAVWIDQANRRASRHAREGPGAAEVSALSQITRLATQRSLVLLDEVGFGLTSAQAMALASATLEYLRAHVGCLVLLSTHMTPVLEDPSLRTQTRRVGMSHHVVQTAGADDHAVVFSYRPEDGAVASKRFALQAARLAGLPPQVLDDAEKQLATCTRNASI</sequence>
<dbReference type="SMART" id="SM00534">
    <property type="entry name" value="MUTSac"/>
    <property type="match status" value="1"/>
</dbReference>
<dbReference type="InterPro" id="IPR036678">
    <property type="entry name" value="MutS_con_dom_sf"/>
</dbReference>
<dbReference type="PIRSF" id="PIRSF037677">
    <property type="entry name" value="DNA_mis_repair_Msh6"/>
    <property type="match status" value="1"/>
</dbReference>
<dbReference type="Proteomes" id="UP001209570">
    <property type="component" value="Unassembled WGS sequence"/>
</dbReference>
<dbReference type="SUPFAM" id="SSF48334">
    <property type="entry name" value="DNA repair protein MutS, domain III"/>
    <property type="match status" value="1"/>
</dbReference>
<gene>
    <name evidence="9" type="ORF">P43SY_004444</name>
</gene>
<dbReference type="InterPro" id="IPR007696">
    <property type="entry name" value="DNA_mismatch_repair_MutS_core"/>
</dbReference>
<dbReference type="SUPFAM" id="SSF55271">
    <property type="entry name" value="DNA repair protein MutS, domain I"/>
    <property type="match status" value="1"/>
</dbReference>
<dbReference type="SMART" id="SM00533">
    <property type="entry name" value="MUTSd"/>
    <property type="match status" value="1"/>
</dbReference>
<evidence type="ECO:0000259" key="8">
    <source>
        <dbReference type="SMART" id="SM00534"/>
    </source>
</evidence>
<comment type="similarity">
    <text evidence="1">Belongs to the DNA mismatch repair MutS family.</text>
</comment>
<evidence type="ECO:0000256" key="5">
    <source>
        <dbReference type="ARBA" id="ARBA00023125"/>
    </source>
</evidence>
<evidence type="ECO:0000256" key="6">
    <source>
        <dbReference type="SAM" id="MobiDB-lite"/>
    </source>
</evidence>
<dbReference type="PANTHER" id="PTHR11361">
    <property type="entry name" value="DNA MISMATCH REPAIR PROTEIN MUTS FAMILY MEMBER"/>
    <property type="match status" value="1"/>
</dbReference>
<dbReference type="Pfam" id="PF00488">
    <property type="entry name" value="MutS_V"/>
    <property type="match status" value="1"/>
</dbReference>
<dbReference type="Gene3D" id="3.40.1170.10">
    <property type="entry name" value="DNA repair protein MutS, domain I"/>
    <property type="match status" value="1"/>
</dbReference>
<feature type="region of interest" description="Disordered" evidence="6">
    <location>
        <begin position="1"/>
        <end position="52"/>
    </location>
</feature>
<keyword evidence="10" id="KW-1185">Reference proteome</keyword>
<evidence type="ECO:0000256" key="1">
    <source>
        <dbReference type="ARBA" id="ARBA00006271"/>
    </source>
</evidence>
<dbReference type="SUPFAM" id="SSF52540">
    <property type="entry name" value="P-loop containing nucleoside triphosphate hydrolases"/>
    <property type="match status" value="1"/>
</dbReference>
<dbReference type="Pfam" id="PF01624">
    <property type="entry name" value="MutS_I"/>
    <property type="match status" value="1"/>
</dbReference>
<dbReference type="EMBL" id="JAKCXM010000031">
    <property type="protein sequence ID" value="KAJ0406555.1"/>
    <property type="molecule type" value="Genomic_DNA"/>
</dbReference>
<keyword evidence="2" id="KW-0547">Nucleotide-binding</keyword>
<comment type="caution">
    <text evidence="9">The sequence shown here is derived from an EMBL/GenBank/DDBJ whole genome shotgun (WGS) entry which is preliminary data.</text>
</comment>
<evidence type="ECO:0008006" key="11">
    <source>
        <dbReference type="Google" id="ProtNLM"/>
    </source>
</evidence>
<name>A0AAD5Q9E6_PYTIN</name>
<dbReference type="GO" id="GO:0006298">
    <property type="term" value="P:mismatch repair"/>
    <property type="evidence" value="ECO:0007669"/>
    <property type="project" value="InterPro"/>
</dbReference>
<dbReference type="InterPro" id="IPR045076">
    <property type="entry name" value="MutS"/>
</dbReference>
<dbReference type="InterPro" id="IPR017261">
    <property type="entry name" value="DNA_mismatch_repair_MutS/MSH"/>
</dbReference>
<feature type="domain" description="DNA mismatch repair protein MutS core" evidence="7">
    <location>
        <begin position="385"/>
        <end position="715"/>
    </location>
</feature>
<dbReference type="InterPro" id="IPR027417">
    <property type="entry name" value="P-loop_NTPase"/>
</dbReference>
<dbReference type="Gene3D" id="3.40.50.300">
    <property type="entry name" value="P-loop containing nucleotide triphosphate hydrolases"/>
    <property type="match status" value="1"/>
</dbReference>
<evidence type="ECO:0000313" key="10">
    <source>
        <dbReference type="Proteomes" id="UP001209570"/>
    </source>
</evidence>
<dbReference type="AlphaFoldDB" id="A0AAD5Q9E6"/>
<dbReference type="Gene3D" id="1.10.1420.10">
    <property type="match status" value="2"/>
</dbReference>
<evidence type="ECO:0000259" key="7">
    <source>
        <dbReference type="SMART" id="SM00533"/>
    </source>
</evidence>
<evidence type="ECO:0000256" key="4">
    <source>
        <dbReference type="ARBA" id="ARBA00022840"/>
    </source>
</evidence>
<protein>
    <recommendedName>
        <fullName evidence="11">DNA mismatch repair proteins mutS family domain-containing protein</fullName>
    </recommendedName>
</protein>
<dbReference type="InterPro" id="IPR016151">
    <property type="entry name" value="DNA_mismatch_repair_MutS_N"/>
</dbReference>
<dbReference type="GO" id="GO:0032301">
    <property type="term" value="C:MutSalpha complex"/>
    <property type="evidence" value="ECO:0007669"/>
    <property type="project" value="TreeGrafter"/>
</dbReference>
<dbReference type="GO" id="GO:0005524">
    <property type="term" value="F:ATP binding"/>
    <property type="evidence" value="ECO:0007669"/>
    <property type="project" value="UniProtKB-KW"/>
</dbReference>
<evidence type="ECO:0000256" key="2">
    <source>
        <dbReference type="ARBA" id="ARBA00022741"/>
    </source>
</evidence>
<organism evidence="9 10">
    <name type="scientific">Pythium insidiosum</name>
    <name type="common">Pythiosis disease agent</name>
    <dbReference type="NCBI Taxonomy" id="114742"/>
    <lineage>
        <taxon>Eukaryota</taxon>
        <taxon>Sar</taxon>
        <taxon>Stramenopiles</taxon>
        <taxon>Oomycota</taxon>
        <taxon>Peronosporomycetes</taxon>
        <taxon>Pythiales</taxon>
        <taxon>Pythiaceae</taxon>
        <taxon>Pythium</taxon>
    </lineage>
</organism>
<dbReference type="InterPro" id="IPR007695">
    <property type="entry name" value="DNA_mismatch_repair_MutS-lik_N"/>
</dbReference>